<sequence>MSKIISIQTQLQDKDILKECLEELDCQVLEQPQGVIMPGSTVSVQVLVHSPFGPLGFRQGASGTYKMVCDDIYLPRQQEWLKQLTQQYACRKIIRDTKAAGYQLVHEEVGEDRTIRLVVRKWS</sequence>
<evidence type="ECO:0008006" key="3">
    <source>
        <dbReference type="Google" id="ProtNLM"/>
    </source>
</evidence>
<dbReference type="InterPro" id="IPR009666">
    <property type="entry name" value="Uncharacterised_Ycf35"/>
</dbReference>
<accession>A0A2G6E4M2</accession>
<dbReference type="Proteomes" id="UP000229740">
    <property type="component" value="Unassembled WGS sequence"/>
</dbReference>
<protein>
    <recommendedName>
        <fullName evidence="3">DUF1257 domain-containing protein</fullName>
    </recommendedName>
</protein>
<dbReference type="PANTHER" id="PTHR39638:SF2">
    <property type="entry name" value="YCF35"/>
    <property type="match status" value="1"/>
</dbReference>
<dbReference type="AlphaFoldDB" id="A0A2G6E4M2"/>
<organism evidence="1 2">
    <name type="scientific">candidate division KSB3 bacterium</name>
    <dbReference type="NCBI Taxonomy" id="2044937"/>
    <lineage>
        <taxon>Bacteria</taxon>
        <taxon>candidate division KSB3</taxon>
    </lineage>
</organism>
<dbReference type="Pfam" id="PF06868">
    <property type="entry name" value="DUF1257"/>
    <property type="match status" value="1"/>
</dbReference>
<reference evidence="1 2" key="1">
    <citation type="submission" date="2017-10" db="EMBL/GenBank/DDBJ databases">
        <title>Novel microbial diversity and functional potential in the marine mammal oral microbiome.</title>
        <authorList>
            <person name="Dudek N.K."/>
            <person name="Sun C.L."/>
            <person name="Burstein D."/>
            <person name="Kantor R.S."/>
            <person name="Aliaga Goltsman D.S."/>
            <person name="Bik E.M."/>
            <person name="Thomas B.C."/>
            <person name="Banfield J.F."/>
            <person name="Relman D.A."/>
        </authorList>
    </citation>
    <scope>NUCLEOTIDE SEQUENCE [LARGE SCALE GENOMIC DNA]</scope>
    <source>
        <strain evidence="1">DOLZORAL124_49_17</strain>
    </source>
</reference>
<dbReference type="PANTHER" id="PTHR39638">
    <property type="entry name" value="YCF35"/>
    <property type="match status" value="1"/>
</dbReference>
<evidence type="ECO:0000313" key="1">
    <source>
        <dbReference type="EMBL" id="PID57014.1"/>
    </source>
</evidence>
<evidence type="ECO:0000313" key="2">
    <source>
        <dbReference type="Proteomes" id="UP000229740"/>
    </source>
</evidence>
<name>A0A2G6E4M2_9BACT</name>
<proteinExistence type="predicted"/>
<comment type="caution">
    <text evidence="1">The sequence shown here is derived from an EMBL/GenBank/DDBJ whole genome shotgun (WGS) entry which is preliminary data.</text>
</comment>
<gene>
    <name evidence="1" type="ORF">CSB45_08805</name>
</gene>
<dbReference type="EMBL" id="PDPS01000029">
    <property type="protein sequence ID" value="PID57014.1"/>
    <property type="molecule type" value="Genomic_DNA"/>
</dbReference>